<reference evidence="2 3" key="1">
    <citation type="submission" date="2019-02" db="EMBL/GenBank/DDBJ databases">
        <authorList>
            <consortium name="Pathogen Informatics"/>
        </authorList>
    </citation>
    <scope>NUCLEOTIDE SEQUENCE [LARGE SCALE GENOMIC DNA]</scope>
    <source>
        <strain evidence="2 3">3012STDY6756504</strain>
    </source>
</reference>
<keyword evidence="1" id="KW-0175">Coiled coil</keyword>
<organism evidence="2 3">
    <name type="scientific">Nocardia cyriacigeorgica</name>
    <dbReference type="NCBI Taxonomy" id="135487"/>
    <lineage>
        <taxon>Bacteria</taxon>
        <taxon>Bacillati</taxon>
        <taxon>Actinomycetota</taxon>
        <taxon>Actinomycetes</taxon>
        <taxon>Mycobacteriales</taxon>
        <taxon>Nocardiaceae</taxon>
        <taxon>Nocardia</taxon>
    </lineage>
</organism>
<name>A0A4U8VSR8_9NOCA</name>
<evidence type="ECO:0000256" key="1">
    <source>
        <dbReference type="SAM" id="Coils"/>
    </source>
</evidence>
<gene>
    <name evidence="2" type="ORF">NCTC10797_00370</name>
</gene>
<evidence type="ECO:0000313" key="2">
    <source>
        <dbReference type="EMBL" id="VFA96616.1"/>
    </source>
</evidence>
<proteinExistence type="predicted"/>
<sequence>MAVGYRAILRLDDKRDAVDVAEQHLRSWLHEKRTGRNKTVDVDDWEGAGVHRLGPSSELHVVHEDHERDNSRRRLYRLIETNDGGAWTVSMYVASLPNTRDNHHQTIVVDVDRDGVDRSEALATVDPPRLMRLILGTESATDGAVVLTGTPVAIRRGGAREVYDAIVDPERTASVVVAGSLGPEFDLKWQKVVESLTRQSMGVAATYVVFDDAMRELADLLPESYQPGPGRIRTYFPQVDLEDPTDALRHRWLGPVTLQRAIRGTQVSPALGRRHAEPARRRFVELELPTDIRRTIELLDRAETAVTRRARVSERVESRTAAAVPVTDQPLTRPELAVTAQPWWERVALLIRRWVGSLQPKLADLDRLDSFIEEKVAETQVAEEQLSEAADREQAMQHELQTLRSRIDDMELDLALAEQESIENERVQTELRRRLIASNRPEDTYVAPDSNDIWSPPDSVEELLARITRGMQEHQAIQYVEFTGDLDRAIEIDVRYRTGLYSKHLWQFIRVLYDYATIRTQGYAGNVHSYLTDDKAEGAKCPMKSHASRESESVHNNKAWRSERVFPVPSSVDEAREVLMEAHFKPPRRDTFAPRMHYFDDTGAGRSGKVYIGYVGRHLSTKHTISA</sequence>
<dbReference type="RefSeq" id="WP_130915720.1">
    <property type="nucleotide sequence ID" value="NZ_LR215973.1"/>
</dbReference>
<dbReference type="AlphaFoldDB" id="A0A4U8VSR8"/>
<protein>
    <submittedName>
        <fullName evidence="2">Uncharacterized protein</fullName>
    </submittedName>
</protein>
<evidence type="ECO:0000313" key="3">
    <source>
        <dbReference type="Proteomes" id="UP000290439"/>
    </source>
</evidence>
<feature type="coiled-coil region" evidence="1">
    <location>
        <begin position="372"/>
        <end position="420"/>
    </location>
</feature>
<dbReference type="EMBL" id="LR215973">
    <property type="protein sequence ID" value="VFA96616.1"/>
    <property type="molecule type" value="Genomic_DNA"/>
</dbReference>
<dbReference type="Proteomes" id="UP000290439">
    <property type="component" value="Chromosome"/>
</dbReference>
<accession>A0A4U8VSR8</accession>